<evidence type="ECO:0000313" key="1">
    <source>
        <dbReference type="EMBL" id="KAK4102406.1"/>
    </source>
</evidence>
<proteinExistence type="predicted"/>
<dbReference type="Proteomes" id="UP001305647">
    <property type="component" value="Unassembled WGS sequence"/>
</dbReference>
<sequence>MIHDLPVDRQPVGPPAARDNVRAAVDAHLHAALVQHALLSALAQARQVIDAPGRIPSLEMDLNQRGTDGNMKHTGARVQPGTSHRTLFWRRPPTASAAWAAARASSTVRAVSGVAMMSSTHCAKEKTVVLLVAAGAATTDATRARVAARGKARLTLLATGLASILRS</sequence>
<name>A0AAN6Q7H9_9PEZI</name>
<dbReference type="EMBL" id="MU863631">
    <property type="protein sequence ID" value="KAK4102406.1"/>
    <property type="molecule type" value="Genomic_DNA"/>
</dbReference>
<protein>
    <submittedName>
        <fullName evidence="1">Uncharacterized protein</fullName>
    </submittedName>
</protein>
<reference evidence="1" key="1">
    <citation type="journal article" date="2023" name="Mol. Phylogenet. Evol.">
        <title>Genome-scale phylogeny and comparative genomics of the fungal order Sordariales.</title>
        <authorList>
            <person name="Hensen N."/>
            <person name="Bonometti L."/>
            <person name="Westerberg I."/>
            <person name="Brannstrom I.O."/>
            <person name="Guillou S."/>
            <person name="Cros-Aarteil S."/>
            <person name="Calhoun S."/>
            <person name="Haridas S."/>
            <person name="Kuo A."/>
            <person name="Mondo S."/>
            <person name="Pangilinan J."/>
            <person name="Riley R."/>
            <person name="LaButti K."/>
            <person name="Andreopoulos B."/>
            <person name="Lipzen A."/>
            <person name="Chen C."/>
            <person name="Yan M."/>
            <person name="Daum C."/>
            <person name="Ng V."/>
            <person name="Clum A."/>
            <person name="Steindorff A."/>
            <person name="Ohm R.A."/>
            <person name="Martin F."/>
            <person name="Silar P."/>
            <person name="Natvig D.O."/>
            <person name="Lalanne C."/>
            <person name="Gautier V."/>
            <person name="Ament-Velasquez S.L."/>
            <person name="Kruys A."/>
            <person name="Hutchinson M.I."/>
            <person name="Powell A.J."/>
            <person name="Barry K."/>
            <person name="Miller A.N."/>
            <person name="Grigoriev I.V."/>
            <person name="Debuchy R."/>
            <person name="Gladieux P."/>
            <person name="Hiltunen Thoren M."/>
            <person name="Johannesson H."/>
        </authorList>
    </citation>
    <scope>NUCLEOTIDE SEQUENCE</scope>
    <source>
        <strain evidence="1">CBS 757.83</strain>
    </source>
</reference>
<gene>
    <name evidence="1" type="ORF">N658DRAFT_336983</name>
</gene>
<organism evidence="1 2">
    <name type="scientific">Parathielavia hyrcaniae</name>
    <dbReference type="NCBI Taxonomy" id="113614"/>
    <lineage>
        <taxon>Eukaryota</taxon>
        <taxon>Fungi</taxon>
        <taxon>Dikarya</taxon>
        <taxon>Ascomycota</taxon>
        <taxon>Pezizomycotina</taxon>
        <taxon>Sordariomycetes</taxon>
        <taxon>Sordariomycetidae</taxon>
        <taxon>Sordariales</taxon>
        <taxon>Chaetomiaceae</taxon>
        <taxon>Parathielavia</taxon>
    </lineage>
</organism>
<dbReference type="AlphaFoldDB" id="A0AAN6Q7H9"/>
<keyword evidence="2" id="KW-1185">Reference proteome</keyword>
<comment type="caution">
    <text evidence="1">The sequence shown here is derived from an EMBL/GenBank/DDBJ whole genome shotgun (WGS) entry which is preliminary data.</text>
</comment>
<evidence type="ECO:0000313" key="2">
    <source>
        <dbReference type="Proteomes" id="UP001305647"/>
    </source>
</evidence>
<reference evidence="1" key="2">
    <citation type="submission" date="2023-05" db="EMBL/GenBank/DDBJ databases">
        <authorList>
            <consortium name="Lawrence Berkeley National Laboratory"/>
            <person name="Steindorff A."/>
            <person name="Hensen N."/>
            <person name="Bonometti L."/>
            <person name="Westerberg I."/>
            <person name="Brannstrom I.O."/>
            <person name="Guillou S."/>
            <person name="Cros-Aarteil S."/>
            <person name="Calhoun S."/>
            <person name="Haridas S."/>
            <person name="Kuo A."/>
            <person name="Mondo S."/>
            <person name="Pangilinan J."/>
            <person name="Riley R."/>
            <person name="Labutti K."/>
            <person name="Andreopoulos B."/>
            <person name="Lipzen A."/>
            <person name="Chen C."/>
            <person name="Yanf M."/>
            <person name="Daum C."/>
            <person name="Ng V."/>
            <person name="Clum A."/>
            <person name="Ohm R."/>
            <person name="Martin F."/>
            <person name="Silar P."/>
            <person name="Natvig D."/>
            <person name="Lalanne C."/>
            <person name="Gautier V."/>
            <person name="Ament-Velasquez S.L."/>
            <person name="Kruys A."/>
            <person name="Hutchinson M.I."/>
            <person name="Powell A.J."/>
            <person name="Barry K."/>
            <person name="Miller A.N."/>
            <person name="Grigoriev I.V."/>
            <person name="Debuchy R."/>
            <person name="Gladieux P."/>
            <person name="Thoren M.H."/>
            <person name="Johannesson H."/>
        </authorList>
    </citation>
    <scope>NUCLEOTIDE SEQUENCE</scope>
    <source>
        <strain evidence="1">CBS 757.83</strain>
    </source>
</reference>
<accession>A0AAN6Q7H9</accession>